<proteinExistence type="predicted"/>
<feature type="transmembrane region" description="Helical" evidence="2">
    <location>
        <begin position="124"/>
        <end position="143"/>
    </location>
</feature>
<dbReference type="Proteomes" id="UP000824179">
    <property type="component" value="Unassembled WGS sequence"/>
</dbReference>
<feature type="transmembrane region" description="Helical" evidence="2">
    <location>
        <begin position="155"/>
        <end position="177"/>
    </location>
</feature>
<name>A0A9D1AFR0_9FIRM</name>
<reference evidence="3" key="2">
    <citation type="journal article" date="2021" name="PeerJ">
        <title>Extensive microbial diversity within the chicken gut microbiome revealed by metagenomics and culture.</title>
        <authorList>
            <person name="Gilroy R."/>
            <person name="Ravi A."/>
            <person name="Getino M."/>
            <person name="Pursley I."/>
            <person name="Horton D.L."/>
            <person name="Alikhan N.F."/>
            <person name="Baker D."/>
            <person name="Gharbi K."/>
            <person name="Hall N."/>
            <person name="Watson M."/>
            <person name="Adriaenssens E.M."/>
            <person name="Foster-Nyarko E."/>
            <person name="Jarju S."/>
            <person name="Secka A."/>
            <person name="Antonio M."/>
            <person name="Oren A."/>
            <person name="Chaudhuri R.R."/>
            <person name="La Ragione R."/>
            <person name="Hildebrand F."/>
            <person name="Pallen M.J."/>
        </authorList>
    </citation>
    <scope>NUCLEOTIDE SEQUENCE</scope>
    <source>
        <strain evidence="3">ChiW25-3613</strain>
    </source>
</reference>
<dbReference type="AlphaFoldDB" id="A0A9D1AFR0"/>
<evidence type="ECO:0000256" key="2">
    <source>
        <dbReference type="SAM" id="Phobius"/>
    </source>
</evidence>
<feature type="region of interest" description="Disordered" evidence="1">
    <location>
        <begin position="185"/>
        <end position="204"/>
    </location>
</feature>
<organism evidence="3 4">
    <name type="scientific">Candidatus Coproplasma stercoripullorum</name>
    <dbReference type="NCBI Taxonomy" id="2840751"/>
    <lineage>
        <taxon>Bacteria</taxon>
        <taxon>Bacillati</taxon>
        <taxon>Bacillota</taxon>
        <taxon>Clostridia</taxon>
        <taxon>Eubacteriales</taxon>
        <taxon>Candidatus Coproplasma</taxon>
    </lineage>
</organism>
<evidence type="ECO:0000313" key="4">
    <source>
        <dbReference type="Proteomes" id="UP000824179"/>
    </source>
</evidence>
<keyword evidence="2" id="KW-0812">Transmembrane</keyword>
<feature type="compositionally biased region" description="Basic residues" evidence="1">
    <location>
        <begin position="186"/>
        <end position="195"/>
    </location>
</feature>
<reference evidence="3" key="1">
    <citation type="submission" date="2020-10" db="EMBL/GenBank/DDBJ databases">
        <authorList>
            <person name="Gilroy R."/>
        </authorList>
    </citation>
    <scope>NUCLEOTIDE SEQUENCE</scope>
    <source>
        <strain evidence="3">ChiW25-3613</strain>
    </source>
</reference>
<protein>
    <recommendedName>
        <fullName evidence="5">Spore maturation protein A</fullName>
    </recommendedName>
</protein>
<evidence type="ECO:0000313" key="3">
    <source>
        <dbReference type="EMBL" id="HIR38901.1"/>
    </source>
</evidence>
<evidence type="ECO:0008006" key="5">
    <source>
        <dbReference type="Google" id="ProtNLM"/>
    </source>
</evidence>
<comment type="caution">
    <text evidence="3">The sequence shown here is derived from an EMBL/GenBank/DDBJ whole genome shotgun (WGS) entry which is preliminary data.</text>
</comment>
<sequence length="204" mass="21333">MNAVFTAIFIVSAILLMIVSPDTFLSSLMGGARTAAQVCLTLFCVYAVWMGLAGVAEGCGITQKTAKLFKPLCRRIFKTKSDGACEAAAMNLACDLLGAGASTPFAVKAIGEWEKEKNYYAQKLLFIINAAGFQLIPSTVIALRAGLGSDAAADIFIPSLACSAATLVLSVGSFILSEKFAQARGGKSRPHRRSDHGKNACGSG</sequence>
<dbReference type="EMBL" id="DVHB01000018">
    <property type="protein sequence ID" value="HIR38901.1"/>
    <property type="molecule type" value="Genomic_DNA"/>
</dbReference>
<evidence type="ECO:0000256" key="1">
    <source>
        <dbReference type="SAM" id="MobiDB-lite"/>
    </source>
</evidence>
<keyword evidence="2" id="KW-1133">Transmembrane helix</keyword>
<accession>A0A9D1AFR0</accession>
<keyword evidence="2" id="KW-0472">Membrane</keyword>
<feature type="transmembrane region" description="Helical" evidence="2">
    <location>
        <begin position="31"/>
        <end position="55"/>
    </location>
</feature>
<gene>
    <name evidence="3" type="ORF">IAB90_00805</name>
</gene>